<dbReference type="SUPFAM" id="SSF47807">
    <property type="entry name" value="5' to 3' exonuclease, C-terminal subdomain"/>
    <property type="match status" value="1"/>
</dbReference>
<accession>A0A7R9PPT2</accession>
<name>A0A7R9PPT2_TIMGE</name>
<organism evidence="1">
    <name type="scientific">Timema genevievae</name>
    <name type="common">Walking stick</name>
    <dbReference type="NCBI Taxonomy" id="629358"/>
    <lineage>
        <taxon>Eukaryota</taxon>
        <taxon>Metazoa</taxon>
        <taxon>Ecdysozoa</taxon>
        <taxon>Arthropoda</taxon>
        <taxon>Hexapoda</taxon>
        <taxon>Insecta</taxon>
        <taxon>Pterygota</taxon>
        <taxon>Neoptera</taxon>
        <taxon>Polyneoptera</taxon>
        <taxon>Phasmatodea</taxon>
        <taxon>Timematodea</taxon>
        <taxon>Timematoidea</taxon>
        <taxon>Timematidae</taxon>
        <taxon>Timema</taxon>
    </lineage>
</organism>
<proteinExistence type="predicted"/>
<protein>
    <submittedName>
        <fullName evidence="1">Uncharacterized protein</fullName>
    </submittedName>
</protein>
<reference evidence="1" key="1">
    <citation type="submission" date="2020-11" db="EMBL/GenBank/DDBJ databases">
        <authorList>
            <person name="Tran Van P."/>
        </authorList>
    </citation>
    <scope>NUCLEOTIDE SEQUENCE</scope>
</reference>
<dbReference type="InterPro" id="IPR036279">
    <property type="entry name" value="5-3_exonuclease_C_sf"/>
</dbReference>
<sequence length="177" mass="19197">MLSSTAEDGEIEVQISLKWTNPDEEGLVKYLCTDKAFNEDRVRNAAKKLAKARTGSTQARLDSFFKVLPNTSNAASKRKVEEKKGTAKKPALGYLGKTTPPLGPDGGGCWLLQVIAHHKEVRSSASEQPSAQPLFSKISVLSFSHPNFAAAPAFLRPDVRSCPDQLSSLHGYTLPTT</sequence>
<dbReference type="EMBL" id="OE843694">
    <property type="protein sequence ID" value="CAD7603731.1"/>
    <property type="molecule type" value="Genomic_DNA"/>
</dbReference>
<dbReference type="AlphaFoldDB" id="A0A7R9PPT2"/>
<evidence type="ECO:0000313" key="1">
    <source>
        <dbReference type="EMBL" id="CAD7603731.1"/>
    </source>
</evidence>
<gene>
    <name evidence="1" type="ORF">TGEB3V08_LOCUS8887</name>
</gene>